<evidence type="ECO:0000259" key="11">
    <source>
        <dbReference type="PROSITE" id="PS50853"/>
    </source>
</evidence>
<feature type="domain" description="Ig-like" evidence="10">
    <location>
        <begin position="1051"/>
        <end position="1128"/>
    </location>
</feature>
<dbReference type="Proteomes" id="UP000290572">
    <property type="component" value="Unassembled WGS sequence"/>
</dbReference>
<dbReference type="InterPro" id="IPR007110">
    <property type="entry name" value="Ig-like_dom"/>
</dbReference>
<keyword evidence="9" id="KW-1133">Transmembrane helix</keyword>
<evidence type="ECO:0000259" key="10">
    <source>
        <dbReference type="PROSITE" id="PS50835"/>
    </source>
</evidence>
<dbReference type="SMART" id="SM00060">
    <property type="entry name" value="FN3"/>
    <property type="match status" value="2"/>
</dbReference>
<dbReference type="Pfam" id="PF13927">
    <property type="entry name" value="Ig_3"/>
    <property type="match status" value="1"/>
</dbReference>
<evidence type="ECO:0000256" key="3">
    <source>
        <dbReference type="ARBA" id="ARBA00022737"/>
    </source>
</evidence>
<sequence>MERFKIFLLTVDSSRNGTYECQAELQGRNVTTAKPYLLRVKELPHPKLSIESKWKVFYPTEKVTLKCSIDEDSNEWGYEWFRNGNQLHEDISSSGNTLSISSAKAIQSGQYTCRGKHLTRPTVTTNQTEAVQLRIQDDTPKPTITKHQWFEFFYTEERVQLHCNMPGDGWEYHWHKDSNPLTTNPELTINSTSVNDTGVYHCKAQRGDFSVDSETVQVRVQNGTPKPNITKHKWFKFFYTEEQVQLHCNMPGDGWEYHWHKDSNPLTTNPALTINSTSVSDTGDFHCKAKRGDFSVDSETVQVRVQNNTPKPNITKHVWFELLYTDEQVQLHCEMQGVGWEYHWYKGLNFRITNPTHTINSTTVADTGDYYCKAQRGDFSVDSETVQVRVEGVKERATEDLFFSMKDSNNQIVSPMKEYMDDIPIELEECQETEELITDHASAIHEDGVIEDEETPASESNGLTSFKGVKDTAPEDLVLSVTDSKNQAVSPIKDIDNSPTELEDKEKPASEANGLTSFKVPTSAPQNLSVEDVNDTSVTLKWRSPENIGSGLDGYTVEYCKEGSSEWVVANKELITSNRIVISGLTTGDLLNIRVVAVNAGGRSEPVSLAQPVTVREVVDRPKIRLPRALRSRYVKHVGEQINVVIPFVGKPKPVISWTKDGQPLDTKKVNIRNSDKDSILFIRKSEREDSGNYEMTVKVDSFEDKASLIIQIVDLPGPPASVKLVDSWGFNAALEWTPPKDNGNTEITGYTIQKADKKTGVSIVYKPLEYKEHDFSEAPKFTAPLSDRAATVGYTTKLLCAVRGSPKPKIEWLKNQMLIGDDPKYRQINNQGVCSLEIRKPSSFDGGVYTCRAKNALGEATVACKLEVKHNTPRPIITKHQWFEFFYTEERVQLNCNMPGVGWEYYWYKDSKLRITNPELTIDSASVTDTGDYHCKAQRGDFSVDSETVQVRVQNPPKAKLTVDSKWTEFFPNEVVTLQCEIEGGSSGWTFQWKRDAWIYKETENTRVLPITVKHSESGEYSCAGKLNDTVTSQQSNTFMLNVRDNTPEPTITKLAWFEFFYTEERVQLNCNMPGDGWEYHWYKDSKLRITNPELTIDSASVTDTGVYHCKAQRGDFSVDSETVQVQVQNTTPKSHITKHEWFEPFYTEERVQLHCNIPGDGWEYHWHKDLNPLTTNPEFTINSASVSDSGVYQCKAQRGDFSVDSETVQVQVEDTTPKSHITKHEWFEPFYTEERVQLHCNIPGDGWEYHWHKDLNPLTTNPEFTINSASVSDSGVYQCKAQRGDFSVDSETVQVQVEVFKRKILLAISGCLVCCIVILIIGCIVLKITRKPAEAKETAPEDLFFSMTDSKNQTVSPMKEYMDNKPTELEECKEKEELITDHASPVHEDGVIKVQQIEDFDNVLSCMSITQSKKSIIIKDDSHNFYLKDEETPASEANGMKSFTDTTFE</sequence>
<dbReference type="InterPro" id="IPR003598">
    <property type="entry name" value="Ig_sub2"/>
</dbReference>
<evidence type="ECO:0000256" key="1">
    <source>
        <dbReference type="ARBA" id="ARBA00022433"/>
    </source>
</evidence>
<dbReference type="InterPro" id="IPR036116">
    <property type="entry name" value="FN3_sf"/>
</dbReference>
<feature type="domain" description="Ig-like" evidence="10">
    <location>
        <begin position="1219"/>
        <end position="1298"/>
    </location>
</feature>
<dbReference type="FunFam" id="2.60.40.10:FF:000031">
    <property type="entry name" value="Myosin-binding protein C, slow type"/>
    <property type="match status" value="1"/>
</dbReference>
<reference evidence="12 13" key="1">
    <citation type="submission" date="2018-03" db="EMBL/GenBank/DDBJ databases">
        <title>Draft genome sequence of Rohu Carp (Labeo rohita).</title>
        <authorList>
            <person name="Das P."/>
            <person name="Kushwaha B."/>
            <person name="Joshi C.G."/>
            <person name="Kumar D."/>
            <person name="Nagpure N.S."/>
            <person name="Sahoo L."/>
            <person name="Das S.P."/>
            <person name="Bit A."/>
            <person name="Patnaik S."/>
            <person name="Meher P.K."/>
            <person name="Jayasankar P."/>
            <person name="Koringa P.G."/>
            <person name="Patel N.V."/>
            <person name="Hinsu A.T."/>
            <person name="Kumar R."/>
            <person name="Pandey M."/>
            <person name="Agarwal S."/>
            <person name="Srivastava S."/>
            <person name="Singh M."/>
            <person name="Iquebal M.A."/>
            <person name="Jaiswal S."/>
            <person name="Angadi U.B."/>
            <person name="Kumar N."/>
            <person name="Raza M."/>
            <person name="Shah T.M."/>
            <person name="Rai A."/>
            <person name="Jena J.K."/>
        </authorList>
    </citation>
    <scope>NUCLEOTIDE SEQUENCE [LARGE SCALE GENOMIC DNA]</scope>
    <source>
        <strain evidence="12">DASCIFA01</strain>
        <tissue evidence="12">Testis</tissue>
    </source>
</reference>
<accession>A0A498LB44</accession>
<keyword evidence="9" id="KW-0472">Membrane</keyword>
<keyword evidence="2" id="KW-0732">Signal</keyword>
<dbReference type="GO" id="GO:0032982">
    <property type="term" value="C:myosin filament"/>
    <property type="evidence" value="ECO:0007669"/>
    <property type="project" value="UniProtKB-KW"/>
</dbReference>
<keyword evidence="5" id="KW-1015">Disulfide bond</keyword>
<comment type="caution">
    <text evidence="12">The sequence shown here is derived from an EMBL/GenBank/DDBJ whole genome shotgun (WGS) entry which is preliminary data.</text>
</comment>
<protein>
    <submittedName>
        <fullName evidence="12">Myosin-binding H-like protein</fullName>
    </submittedName>
</protein>
<dbReference type="GO" id="GO:0009897">
    <property type="term" value="C:external side of plasma membrane"/>
    <property type="evidence" value="ECO:0007669"/>
    <property type="project" value="TreeGrafter"/>
</dbReference>
<dbReference type="STRING" id="84645.A0A498LB44"/>
<dbReference type="InterPro" id="IPR013783">
    <property type="entry name" value="Ig-like_fold"/>
</dbReference>
<evidence type="ECO:0000256" key="4">
    <source>
        <dbReference type="ARBA" id="ARBA00022889"/>
    </source>
</evidence>
<feature type="compositionally biased region" description="Polar residues" evidence="8">
    <location>
        <begin position="513"/>
        <end position="522"/>
    </location>
</feature>
<gene>
    <name evidence="12" type="ORF">ROHU_033339</name>
</gene>
<evidence type="ECO:0000256" key="7">
    <source>
        <dbReference type="ARBA" id="ARBA00023319"/>
    </source>
</evidence>
<evidence type="ECO:0000256" key="9">
    <source>
        <dbReference type="SAM" id="Phobius"/>
    </source>
</evidence>
<dbReference type="SMART" id="SM00409">
    <property type="entry name" value="IG"/>
    <property type="match status" value="11"/>
</dbReference>
<feature type="domain" description="Ig-like" evidence="10">
    <location>
        <begin position="876"/>
        <end position="955"/>
    </location>
</feature>
<feature type="domain" description="Ig-like" evidence="10">
    <location>
        <begin position="958"/>
        <end position="1024"/>
    </location>
</feature>
<dbReference type="InterPro" id="IPR013098">
    <property type="entry name" value="Ig_I-set"/>
</dbReference>
<evidence type="ECO:0000256" key="5">
    <source>
        <dbReference type="ARBA" id="ARBA00023157"/>
    </source>
</evidence>
<dbReference type="SMART" id="SM00408">
    <property type="entry name" value="IGc2"/>
    <property type="match status" value="11"/>
</dbReference>
<dbReference type="PANTHER" id="PTHR11481">
    <property type="entry name" value="IMMUNOGLOBULIN FC RECEPTOR"/>
    <property type="match status" value="1"/>
</dbReference>
<feature type="domain" description="Ig-like" evidence="10">
    <location>
        <begin position="780"/>
        <end position="864"/>
    </location>
</feature>
<feature type="domain" description="Ig-like" evidence="10">
    <location>
        <begin position="46"/>
        <end position="124"/>
    </location>
</feature>
<dbReference type="SUPFAM" id="SSF48726">
    <property type="entry name" value="Immunoglobulin"/>
    <property type="match status" value="11"/>
</dbReference>
<feature type="domain" description="Ig-like" evidence="10">
    <location>
        <begin position="312"/>
        <end position="391"/>
    </location>
</feature>
<keyword evidence="13" id="KW-1185">Reference proteome</keyword>
<dbReference type="InterPro" id="IPR003599">
    <property type="entry name" value="Ig_sub"/>
</dbReference>
<dbReference type="Pfam" id="PF00041">
    <property type="entry name" value="fn3"/>
    <property type="match status" value="1"/>
</dbReference>
<feature type="region of interest" description="Disordered" evidence="8">
    <location>
        <begin position="482"/>
        <end position="522"/>
    </location>
</feature>
<evidence type="ECO:0000313" key="12">
    <source>
        <dbReference type="EMBL" id="RXN05480.1"/>
    </source>
</evidence>
<dbReference type="GO" id="GO:0007155">
    <property type="term" value="P:cell adhesion"/>
    <property type="evidence" value="ECO:0007669"/>
    <property type="project" value="UniProtKB-KW"/>
</dbReference>
<keyword evidence="7" id="KW-0393">Immunoglobulin domain</keyword>
<dbReference type="InterPro" id="IPR003961">
    <property type="entry name" value="FN3_dom"/>
</dbReference>
<feature type="domain" description="Fibronectin type-III" evidence="11">
    <location>
        <begin position="719"/>
        <end position="823"/>
    </location>
</feature>
<keyword evidence="1" id="KW-0787">Thick filament</keyword>
<dbReference type="GO" id="GO:0004888">
    <property type="term" value="F:transmembrane signaling receptor activity"/>
    <property type="evidence" value="ECO:0007669"/>
    <property type="project" value="TreeGrafter"/>
</dbReference>
<dbReference type="PROSITE" id="PS50853">
    <property type="entry name" value="FN3"/>
    <property type="match status" value="2"/>
</dbReference>
<dbReference type="GO" id="GO:0006955">
    <property type="term" value="P:immune response"/>
    <property type="evidence" value="ECO:0007669"/>
    <property type="project" value="TreeGrafter"/>
</dbReference>
<keyword evidence="9" id="KW-0812">Transmembrane</keyword>
<feature type="transmembrane region" description="Helical" evidence="9">
    <location>
        <begin position="1306"/>
        <end position="1328"/>
    </location>
</feature>
<proteinExistence type="predicted"/>
<dbReference type="InterPro" id="IPR036179">
    <property type="entry name" value="Ig-like_dom_sf"/>
</dbReference>
<dbReference type="PANTHER" id="PTHR11481:SF112">
    <property type="entry name" value="FC RECEPTOR-LIKE PROTEIN 4-RELATED"/>
    <property type="match status" value="1"/>
</dbReference>
<evidence type="ECO:0000256" key="6">
    <source>
        <dbReference type="ARBA" id="ARBA00023179"/>
    </source>
</evidence>
<dbReference type="EMBL" id="QBIY01013402">
    <property type="protein sequence ID" value="RXN05480.1"/>
    <property type="molecule type" value="Genomic_DNA"/>
</dbReference>
<dbReference type="PROSITE" id="PS50835">
    <property type="entry name" value="IG_LIKE"/>
    <property type="match status" value="11"/>
</dbReference>
<evidence type="ECO:0000256" key="2">
    <source>
        <dbReference type="ARBA" id="ARBA00022729"/>
    </source>
</evidence>
<dbReference type="Gene3D" id="2.60.40.10">
    <property type="entry name" value="Immunoglobulins"/>
    <property type="match status" value="13"/>
</dbReference>
<dbReference type="Pfam" id="PF13895">
    <property type="entry name" value="Ig_2"/>
    <property type="match status" value="7"/>
</dbReference>
<dbReference type="FunFam" id="2.60.40.10:FF:000225">
    <property type="entry name" value="Myosin-binding protein C, cardiac-type"/>
    <property type="match status" value="1"/>
</dbReference>
<dbReference type="FunFam" id="2.60.40.10:FF:000557">
    <property type="entry name" value="Myosin binding protein Ha"/>
    <property type="match status" value="1"/>
</dbReference>
<dbReference type="GO" id="GO:0007166">
    <property type="term" value="P:cell surface receptor signaling pathway"/>
    <property type="evidence" value="ECO:0007669"/>
    <property type="project" value="TreeGrafter"/>
</dbReference>
<dbReference type="InterPro" id="IPR050488">
    <property type="entry name" value="Ig_Fc_receptor"/>
</dbReference>
<feature type="domain" description="Ig-like" evidence="10">
    <location>
        <begin position="142"/>
        <end position="221"/>
    </location>
</feature>
<keyword evidence="3" id="KW-0677">Repeat</keyword>
<evidence type="ECO:0000256" key="8">
    <source>
        <dbReference type="SAM" id="MobiDB-lite"/>
    </source>
</evidence>
<feature type="domain" description="Ig-like" evidence="10">
    <location>
        <begin position="622"/>
        <end position="710"/>
    </location>
</feature>
<feature type="domain" description="Fibronectin type-III" evidence="11">
    <location>
        <begin position="524"/>
        <end position="618"/>
    </location>
</feature>
<evidence type="ECO:0000313" key="13">
    <source>
        <dbReference type="Proteomes" id="UP000290572"/>
    </source>
</evidence>
<dbReference type="SUPFAM" id="SSF49265">
    <property type="entry name" value="Fibronectin type III"/>
    <property type="match status" value="1"/>
</dbReference>
<organism evidence="12 13">
    <name type="scientific">Labeo rohita</name>
    <name type="common">Indian major carp</name>
    <name type="synonym">Cyprinus rohita</name>
    <dbReference type="NCBI Taxonomy" id="84645"/>
    <lineage>
        <taxon>Eukaryota</taxon>
        <taxon>Metazoa</taxon>
        <taxon>Chordata</taxon>
        <taxon>Craniata</taxon>
        <taxon>Vertebrata</taxon>
        <taxon>Euteleostomi</taxon>
        <taxon>Actinopterygii</taxon>
        <taxon>Neopterygii</taxon>
        <taxon>Teleostei</taxon>
        <taxon>Ostariophysi</taxon>
        <taxon>Cypriniformes</taxon>
        <taxon>Cyprinidae</taxon>
        <taxon>Labeoninae</taxon>
        <taxon>Labeonini</taxon>
        <taxon>Labeo</taxon>
    </lineage>
</organism>
<feature type="domain" description="Ig-like" evidence="10">
    <location>
        <begin position="1134"/>
        <end position="1213"/>
    </location>
</feature>
<dbReference type="CDD" id="cd05748">
    <property type="entry name" value="Ig_Titin_like"/>
    <property type="match status" value="1"/>
</dbReference>
<dbReference type="CDD" id="cd00063">
    <property type="entry name" value="FN3"/>
    <property type="match status" value="1"/>
</dbReference>
<keyword evidence="4" id="KW-0130">Cell adhesion</keyword>
<dbReference type="Pfam" id="PF07679">
    <property type="entry name" value="I-set"/>
    <property type="match status" value="2"/>
</dbReference>
<name>A0A498LB44_LABRO</name>
<feature type="domain" description="Ig-like" evidence="10">
    <location>
        <begin position="227"/>
        <end position="306"/>
    </location>
</feature>
<keyword evidence="6" id="KW-0514">Muscle protein</keyword>